<feature type="transmembrane region" description="Helical" evidence="8">
    <location>
        <begin position="150"/>
        <end position="169"/>
    </location>
</feature>
<evidence type="ECO:0000256" key="3">
    <source>
        <dbReference type="ARBA" id="ARBA00022692"/>
    </source>
</evidence>
<dbReference type="PRINTS" id="PR01437">
    <property type="entry name" value="NUOXDRDTASE4"/>
</dbReference>
<feature type="transmembrane region" description="Helical" evidence="8">
    <location>
        <begin position="96"/>
        <end position="114"/>
    </location>
</feature>
<evidence type="ECO:0000256" key="5">
    <source>
        <dbReference type="ARBA" id="ARBA00023002"/>
    </source>
</evidence>
<dbReference type="EMBL" id="DTGD01000256">
    <property type="protein sequence ID" value="HGB36597.1"/>
    <property type="molecule type" value="Genomic_DNA"/>
</dbReference>
<dbReference type="GO" id="GO:0008137">
    <property type="term" value="F:NADH dehydrogenase (ubiquinone) activity"/>
    <property type="evidence" value="ECO:0007669"/>
    <property type="project" value="InterPro"/>
</dbReference>
<feature type="transmembrane region" description="Helical" evidence="8">
    <location>
        <begin position="255"/>
        <end position="278"/>
    </location>
</feature>
<feature type="transmembrane region" description="Helical" evidence="8">
    <location>
        <begin position="222"/>
        <end position="243"/>
    </location>
</feature>
<organism evidence="10">
    <name type="scientific">candidate division WOR-3 bacterium</name>
    <dbReference type="NCBI Taxonomy" id="2052148"/>
    <lineage>
        <taxon>Bacteria</taxon>
        <taxon>Bacteria division WOR-3</taxon>
    </lineage>
</organism>
<proteinExistence type="predicted"/>
<feature type="transmembrane region" description="Helical" evidence="8">
    <location>
        <begin position="120"/>
        <end position="138"/>
    </location>
</feature>
<evidence type="ECO:0000256" key="7">
    <source>
        <dbReference type="RuleBase" id="RU000320"/>
    </source>
</evidence>
<keyword evidence="6 8" id="KW-0472">Membrane</keyword>
<keyword evidence="5" id="KW-0560">Oxidoreductase</keyword>
<evidence type="ECO:0000256" key="1">
    <source>
        <dbReference type="ARBA" id="ARBA00004651"/>
    </source>
</evidence>
<feature type="transmembrane region" description="Helical" evidence="8">
    <location>
        <begin position="285"/>
        <end position="307"/>
    </location>
</feature>
<feature type="transmembrane region" description="Helical" evidence="8">
    <location>
        <begin position="583"/>
        <end position="600"/>
    </location>
</feature>
<dbReference type="PANTHER" id="PTHR42682">
    <property type="entry name" value="HYDROGENASE-4 COMPONENT F"/>
    <property type="match status" value="1"/>
</dbReference>
<evidence type="ECO:0000313" key="10">
    <source>
        <dbReference type="EMBL" id="HGB36597.1"/>
    </source>
</evidence>
<dbReference type="InterPro" id="IPR001750">
    <property type="entry name" value="ND/Mrp_TM"/>
</dbReference>
<feature type="domain" description="NADH:quinone oxidoreductase/Mrp antiporter transmembrane" evidence="9">
    <location>
        <begin position="114"/>
        <end position="401"/>
    </location>
</feature>
<dbReference type="GO" id="GO:0005886">
    <property type="term" value="C:plasma membrane"/>
    <property type="evidence" value="ECO:0007669"/>
    <property type="project" value="UniProtKB-SubCell"/>
</dbReference>
<feature type="transmembrane region" description="Helical" evidence="8">
    <location>
        <begin position="354"/>
        <end position="371"/>
    </location>
</feature>
<feature type="transmembrane region" description="Helical" evidence="8">
    <location>
        <begin position="175"/>
        <end position="201"/>
    </location>
</feature>
<comment type="caution">
    <text evidence="10">The sequence shown here is derived from an EMBL/GenBank/DDBJ whole genome shotgun (WGS) entry which is preliminary data.</text>
</comment>
<dbReference type="GO" id="GO:0042773">
    <property type="term" value="P:ATP synthesis coupled electron transport"/>
    <property type="evidence" value="ECO:0007669"/>
    <property type="project" value="InterPro"/>
</dbReference>
<dbReference type="InterPro" id="IPR003918">
    <property type="entry name" value="NADH_UbQ_OxRdtase"/>
</dbReference>
<feature type="transmembrane region" description="Helical" evidence="8">
    <location>
        <begin position="391"/>
        <end position="412"/>
    </location>
</feature>
<dbReference type="AlphaFoldDB" id="A0A7V3NUW5"/>
<dbReference type="GO" id="GO:0016491">
    <property type="term" value="F:oxidoreductase activity"/>
    <property type="evidence" value="ECO:0007669"/>
    <property type="project" value="UniProtKB-KW"/>
</dbReference>
<dbReference type="PANTHER" id="PTHR42682:SF3">
    <property type="entry name" value="FORMATE HYDROGENLYASE SUBUNIT 3-RELATED"/>
    <property type="match status" value="1"/>
</dbReference>
<evidence type="ECO:0000256" key="4">
    <source>
        <dbReference type="ARBA" id="ARBA00022989"/>
    </source>
</evidence>
<evidence type="ECO:0000259" key="9">
    <source>
        <dbReference type="Pfam" id="PF00361"/>
    </source>
</evidence>
<gene>
    <name evidence="10" type="ORF">ENV38_06815</name>
</gene>
<feature type="transmembrane region" description="Helical" evidence="8">
    <location>
        <begin position="313"/>
        <end position="334"/>
    </location>
</feature>
<feature type="transmembrane region" description="Helical" evidence="8">
    <location>
        <begin position="72"/>
        <end position="89"/>
    </location>
</feature>
<reference evidence="10" key="1">
    <citation type="journal article" date="2020" name="mSystems">
        <title>Genome- and Community-Level Interaction Insights into Carbon Utilization and Element Cycling Functions of Hydrothermarchaeota in Hydrothermal Sediment.</title>
        <authorList>
            <person name="Zhou Z."/>
            <person name="Liu Y."/>
            <person name="Xu W."/>
            <person name="Pan J."/>
            <person name="Luo Z.H."/>
            <person name="Li M."/>
        </authorList>
    </citation>
    <scope>NUCLEOTIDE SEQUENCE [LARGE SCALE GENOMIC DNA]</scope>
    <source>
        <strain evidence="10">SpSt-754</strain>
    </source>
</reference>
<keyword evidence="3 7" id="KW-0812">Transmembrane</keyword>
<evidence type="ECO:0000256" key="6">
    <source>
        <dbReference type="ARBA" id="ARBA00023136"/>
    </source>
</evidence>
<protein>
    <recommendedName>
        <fullName evidence="9">NADH:quinone oxidoreductase/Mrp antiporter transmembrane domain-containing protein</fullName>
    </recommendedName>
</protein>
<feature type="transmembrane region" description="Helical" evidence="8">
    <location>
        <begin position="6"/>
        <end position="22"/>
    </location>
</feature>
<accession>A0A7V3NUW5</accession>
<sequence>MYNISFALLSILLGTLVFFGTLSHKALRIASLIVGILSILAFTFLYLKPGSLEIVKLGVFAMSFNLTEVSQFFLWIIIASFVLSLFSLLHEERSAFFYLYYFLAFGFAALTVMANDLLTLYMNFELMSLSVFAILLLGVRGNTKEIAFKYMIYSLVGAYFYLGGLFLKFRYSGNIGFGPIVGASTLTQIGIFVLLALPFLVKIATMPFHNWAPDAYYSASDSFTVFFSAGLSKVGVYGLAILILKTFTELFKNNIYLPEVIAWIGGITALLGGIYAFMSDDAKKLLAYSSISQLGYVLVGLGLFTPYSFSAGIFHSVAHFVFEGVLFVTVAAVIHRVGTSDLRKMGGLIKKMPISFIGLLFGIIAGSGIPPTVGFPGKWLLYEAIIMKGDLFLVSLIFFASITAFLYSYKLVHSIFLGKLHKEHRNVKEAPLGYVIATILFLVPLIVFGVFPGVLFEKIYAFTKPVFNHDAFFTLDSLKTQIGFAKMTVAGITLVSMFVISFILYLVFGRSYKAKQEDNYTAGEWVDEDFASHYAQEFYGFMRKAFGKLLDLSAEKFWNGVLSIFKAVAEITRRIYTGDVRDYALYLLFFLIVLVFLVGGRL</sequence>
<evidence type="ECO:0000256" key="2">
    <source>
        <dbReference type="ARBA" id="ARBA00022475"/>
    </source>
</evidence>
<feature type="transmembrane region" description="Helical" evidence="8">
    <location>
        <begin position="487"/>
        <end position="508"/>
    </location>
</feature>
<keyword evidence="4 8" id="KW-1133">Transmembrane helix</keyword>
<feature type="transmembrane region" description="Helical" evidence="8">
    <location>
        <begin position="29"/>
        <end position="47"/>
    </location>
</feature>
<evidence type="ECO:0000256" key="8">
    <source>
        <dbReference type="SAM" id="Phobius"/>
    </source>
</evidence>
<dbReference type="Pfam" id="PF00361">
    <property type="entry name" value="Proton_antipo_M"/>
    <property type="match status" value="1"/>
</dbReference>
<name>A0A7V3NUW5_UNCW3</name>
<keyword evidence="2" id="KW-1003">Cell membrane</keyword>
<comment type="subcellular location">
    <subcellularLocation>
        <location evidence="1">Cell membrane</location>
        <topology evidence="1">Multi-pass membrane protein</topology>
    </subcellularLocation>
    <subcellularLocation>
        <location evidence="7">Membrane</location>
        <topology evidence="7">Multi-pass membrane protein</topology>
    </subcellularLocation>
</comment>
<dbReference type="InterPro" id="IPR052175">
    <property type="entry name" value="ComplexI-like_HydComp"/>
</dbReference>
<feature type="transmembrane region" description="Helical" evidence="8">
    <location>
        <begin position="432"/>
        <end position="455"/>
    </location>
</feature>